<dbReference type="InterPro" id="IPR045851">
    <property type="entry name" value="AMP-bd_C_sf"/>
</dbReference>
<dbReference type="InterPro" id="IPR001242">
    <property type="entry name" value="Condensation_dom"/>
</dbReference>
<dbReference type="FunFam" id="3.30.300.30:FF:000010">
    <property type="entry name" value="Enterobactin synthetase component F"/>
    <property type="match status" value="1"/>
</dbReference>
<dbReference type="InterPro" id="IPR010071">
    <property type="entry name" value="AA_adenyl_dom"/>
</dbReference>
<dbReference type="SUPFAM" id="SSF47336">
    <property type="entry name" value="ACP-like"/>
    <property type="match status" value="1"/>
</dbReference>
<keyword evidence="3" id="KW-0597">Phosphoprotein</keyword>
<dbReference type="GO" id="GO:0043041">
    <property type="term" value="P:amino acid activation for nonribosomal peptide biosynthetic process"/>
    <property type="evidence" value="ECO:0007669"/>
    <property type="project" value="TreeGrafter"/>
</dbReference>
<evidence type="ECO:0000256" key="1">
    <source>
        <dbReference type="ARBA" id="ARBA00001957"/>
    </source>
</evidence>
<keyword evidence="2" id="KW-0596">Phosphopantetheine</keyword>
<dbReference type="GO" id="GO:0008610">
    <property type="term" value="P:lipid biosynthetic process"/>
    <property type="evidence" value="ECO:0007669"/>
    <property type="project" value="UniProtKB-ARBA"/>
</dbReference>
<dbReference type="Pfam" id="PF00550">
    <property type="entry name" value="PP-binding"/>
    <property type="match status" value="1"/>
</dbReference>
<dbReference type="SMART" id="SM00823">
    <property type="entry name" value="PKS_PP"/>
    <property type="match status" value="1"/>
</dbReference>
<dbReference type="InterPro" id="IPR020806">
    <property type="entry name" value="PKS_PP-bd"/>
</dbReference>
<dbReference type="InterPro" id="IPR023213">
    <property type="entry name" value="CAT-like_dom_sf"/>
</dbReference>
<dbReference type="PROSITE" id="PS50075">
    <property type="entry name" value="CARRIER"/>
    <property type="match status" value="1"/>
</dbReference>
<dbReference type="InterPro" id="IPR025110">
    <property type="entry name" value="AMP-bd_C"/>
</dbReference>
<evidence type="ECO:0000256" key="2">
    <source>
        <dbReference type="ARBA" id="ARBA00022450"/>
    </source>
</evidence>
<reference evidence="5 6" key="2">
    <citation type="submission" date="2018-06" db="EMBL/GenBank/DDBJ databases">
        <title>Metagenomic assembly of (sub)arctic Cyanobacteria and their associated microbiome from non-axenic cultures.</title>
        <authorList>
            <person name="Baurain D."/>
        </authorList>
    </citation>
    <scope>NUCLEOTIDE SEQUENCE [LARGE SCALE GENOMIC DNA]</scope>
    <source>
        <strain evidence="5">ULC129bin1</strain>
    </source>
</reference>
<feature type="domain" description="Carrier" evidence="4">
    <location>
        <begin position="1035"/>
        <end position="1115"/>
    </location>
</feature>
<dbReference type="InterPro" id="IPR000873">
    <property type="entry name" value="AMP-dep_synth/lig_dom"/>
</dbReference>
<comment type="cofactor">
    <cofactor evidence="1">
        <name>pantetheine 4'-phosphate</name>
        <dbReference type="ChEBI" id="CHEBI:47942"/>
    </cofactor>
</comment>
<dbReference type="FunFam" id="1.10.1200.10:FF:000016">
    <property type="entry name" value="Non-ribosomal peptide synthase"/>
    <property type="match status" value="1"/>
</dbReference>
<dbReference type="Gene3D" id="3.30.559.30">
    <property type="entry name" value="Nonribosomal peptide synthetase, condensation domain"/>
    <property type="match status" value="1"/>
</dbReference>
<dbReference type="Gene3D" id="1.10.1200.10">
    <property type="entry name" value="ACP-like"/>
    <property type="match status" value="1"/>
</dbReference>
<sequence length="1145" mass="127717">MNNLSKRIAALSQTQRSQLEAALKQRRQNAAKSTIPVAATDASYPLSFAQRRLWFLHQLTPHSPLYNLAAAIRLRGQLRRDLLARSLNEVRRRHTILRSRFVNINGQPRQVIPPWQEAALIPLDLVDLQNLSDLEQASAIQHHTDKLTQHAFDLSQDEPVRFVLLRLAENHHRLLVGMHHIVSDGWSKGLLIKEVATLYQAYLAEQPSPLADLLVQYTDFSVWQQQQQTGSDFQAHASYWKETLSGSLPLLELPIARPNHGIHSHPGRIETFELSAQLSQSLRQIAQQEGATLFMTLLTAFNILLYRYSGQSDLCIGIPTAGRATAQLEDLIGCFINPVVVRSDLSGDPCFKTLLRQVRETATEAYSHADFPFDKLVEELQPDRETTPLFQVMFTLQNVPKATLNLPDLDLDVTELHSGTAKFDLTLAMEECASGITGTLEYRSDRFDQTAIVRLKEQFQTLLQSIVTDLDRPLSALNLLPAQESQQLLTDWNQTAMPISESTIHQLFEKQVEKTPEAIALTFQDSLSDHQHLTYRELNQRANQLAHHLQTLGVKSETRVGLCVTRSPDMLIGLLGILKAGGAYVPLDPSYLVERLTFMVQDSQIAVLVMQSQPLLDQPLAQNLAQSLTQTAPTAQIVDLERDRPLITQQPQDNLKTPVTPQSLAYLIYTSGSTGRPKGVMIEHRSVVNFLQSLQQQLALTPADHLLAVTTLSFDISVLELLLPLSVGASVTIASQAMTKDAIQMIAALEQSQSTVMQATPSTWQMLLSAGWRGKADLTILSGGEALSRDLAEQLLSKGAAVWNLYGPTETTIWSTVHRVTTATETIPIGRPIANTQIYLLDERLQPVPMGGPGELYIGGAGLARGYWQQPDLTAARFIENPFKKGDRLYKTGDLVRYQTVHQTVNQTVHEARQLPCGMLEHLGRLDHQVKLRGHRIELGEIEAILRKQQTVTAAIVIAREDEPGDQHLVAYAVFDENTTSAALRSVLRSYLPEYMVPAAVVRLERLPLTPNGKVDRKALPRPDYQPEPIAAFAAPKTPVERQLIHLWASVLKASVQQASDISTDQSFFDLGGHSLLATQLMAQIREEFQVELPLRILFDFSTIADLAQQIETHKLSEQSLGSPTPLSKITRVARQPYRHRSTTE</sequence>
<dbReference type="GO" id="GO:0005829">
    <property type="term" value="C:cytosol"/>
    <property type="evidence" value="ECO:0007669"/>
    <property type="project" value="TreeGrafter"/>
</dbReference>
<dbReference type="CDD" id="cd12116">
    <property type="entry name" value="A_NRPS_Ta1_like"/>
    <property type="match status" value="1"/>
</dbReference>
<evidence type="ECO:0000313" key="6">
    <source>
        <dbReference type="Proteomes" id="UP000249354"/>
    </source>
</evidence>
<dbReference type="GO" id="GO:0072330">
    <property type="term" value="P:monocarboxylic acid biosynthetic process"/>
    <property type="evidence" value="ECO:0007669"/>
    <property type="project" value="UniProtKB-ARBA"/>
</dbReference>
<evidence type="ECO:0000259" key="4">
    <source>
        <dbReference type="PROSITE" id="PS50075"/>
    </source>
</evidence>
<organism evidence="5 6">
    <name type="scientific">Leptolyngbya foveolarum</name>
    <dbReference type="NCBI Taxonomy" id="47253"/>
    <lineage>
        <taxon>Bacteria</taxon>
        <taxon>Bacillati</taxon>
        <taxon>Cyanobacteriota</taxon>
        <taxon>Cyanophyceae</taxon>
        <taxon>Leptolyngbyales</taxon>
        <taxon>Leptolyngbyaceae</taxon>
        <taxon>Leptolyngbya group</taxon>
        <taxon>Leptolyngbya</taxon>
    </lineage>
</organism>
<dbReference type="FunFam" id="2.30.38.10:FF:000001">
    <property type="entry name" value="Non-ribosomal peptide synthetase PvdI"/>
    <property type="match status" value="1"/>
</dbReference>
<dbReference type="Pfam" id="PF00668">
    <property type="entry name" value="Condensation"/>
    <property type="match status" value="1"/>
</dbReference>
<dbReference type="Gene3D" id="3.40.50.980">
    <property type="match status" value="2"/>
</dbReference>
<dbReference type="PANTHER" id="PTHR45527">
    <property type="entry name" value="NONRIBOSOMAL PEPTIDE SYNTHETASE"/>
    <property type="match status" value="1"/>
</dbReference>
<dbReference type="EMBL" id="QBMC01000092">
    <property type="protein sequence ID" value="PZO15513.1"/>
    <property type="molecule type" value="Genomic_DNA"/>
</dbReference>
<dbReference type="Proteomes" id="UP000249354">
    <property type="component" value="Unassembled WGS sequence"/>
</dbReference>
<dbReference type="GO" id="GO:0003824">
    <property type="term" value="F:catalytic activity"/>
    <property type="evidence" value="ECO:0007669"/>
    <property type="project" value="InterPro"/>
</dbReference>
<dbReference type="NCBIfam" id="TIGR01733">
    <property type="entry name" value="AA-adenyl-dom"/>
    <property type="match status" value="1"/>
</dbReference>
<dbReference type="AlphaFoldDB" id="A0A2W4U3I9"/>
<proteinExistence type="predicted"/>
<evidence type="ECO:0000313" key="5">
    <source>
        <dbReference type="EMBL" id="PZO15513.1"/>
    </source>
</evidence>
<dbReference type="SUPFAM" id="SSF56801">
    <property type="entry name" value="Acetyl-CoA synthetase-like"/>
    <property type="match status" value="1"/>
</dbReference>
<dbReference type="SUPFAM" id="SSF52777">
    <property type="entry name" value="CoA-dependent acyltransferases"/>
    <property type="match status" value="2"/>
</dbReference>
<dbReference type="Gene3D" id="3.30.559.10">
    <property type="entry name" value="Chloramphenicol acetyltransferase-like domain"/>
    <property type="match status" value="1"/>
</dbReference>
<protein>
    <recommendedName>
        <fullName evidence="4">Carrier domain-containing protein</fullName>
    </recommendedName>
</protein>
<dbReference type="FunFam" id="3.40.50.980:FF:000001">
    <property type="entry name" value="Non-ribosomal peptide synthetase"/>
    <property type="match status" value="1"/>
</dbReference>
<dbReference type="InterPro" id="IPR020845">
    <property type="entry name" value="AMP-binding_CS"/>
</dbReference>
<comment type="caution">
    <text evidence="5">The sequence shown here is derived from an EMBL/GenBank/DDBJ whole genome shotgun (WGS) entry which is preliminary data.</text>
</comment>
<dbReference type="PANTHER" id="PTHR45527:SF1">
    <property type="entry name" value="FATTY ACID SYNTHASE"/>
    <property type="match status" value="1"/>
</dbReference>
<dbReference type="GO" id="GO:0031177">
    <property type="term" value="F:phosphopantetheine binding"/>
    <property type="evidence" value="ECO:0007669"/>
    <property type="project" value="InterPro"/>
</dbReference>
<dbReference type="FunFam" id="3.40.50.12780:FF:000012">
    <property type="entry name" value="Non-ribosomal peptide synthetase"/>
    <property type="match status" value="1"/>
</dbReference>
<dbReference type="Gene3D" id="3.30.300.30">
    <property type="match status" value="1"/>
</dbReference>
<evidence type="ECO:0000256" key="3">
    <source>
        <dbReference type="ARBA" id="ARBA00022553"/>
    </source>
</evidence>
<dbReference type="Pfam" id="PF00501">
    <property type="entry name" value="AMP-binding"/>
    <property type="match status" value="1"/>
</dbReference>
<dbReference type="GO" id="GO:0044550">
    <property type="term" value="P:secondary metabolite biosynthetic process"/>
    <property type="evidence" value="ECO:0007669"/>
    <property type="project" value="UniProtKB-ARBA"/>
</dbReference>
<dbReference type="Gene3D" id="2.30.38.10">
    <property type="entry name" value="Luciferase, Domain 3"/>
    <property type="match status" value="1"/>
</dbReference>
<gene>
    <name evidence="5" type="ORF">DCF25_13600</name>
</gene>
<dbReference type="PROSITE" id="PS00455">
    <property type="entry name" value="AMP_BINDING"/>
    <property type="match status" value="1"/>
</dbReference>
<dbReference type="CDD" id="cd19531">
    <property type="entry name" value="LCL_NRPS-like"/>
    <property type="match status" value="1"/>
</dbReference>
<name>A0A2W4U3I9_9CYAN</name>
<dbReference type="InterPro" id="IPR036736">
    <property type="entry name" value="ACP-like_sf"/>
</dbReference>
<accession>A0A2W4U3I9</accession>
<dbReference type="Pfam" id="PF13193">
    <property type="entry name" value="AMP-binding_C"/>
    <property type="match status" value="1"/>
</dbReference>
<dbReference type="InterPro" id="IPR009081">
    <property type="entry name" value="PP-bd_ACP"/>
</dbReference>
<reference evidence="6" key="1">
    <citation type="submission" date="2018-04" db="EMBL/GenBank/DDBJ databases">
        <authorList>
            <person name="Cornet L."/>
        </authorList>
    </citation>
    <scope>NUCLEOTIDE SEQUENCE [LARGE SCALE GENOMIC DNA]</scope>
</reference>